<dbReference type="InterPro" id="IPR047640">
    <property type="entry name" value="RpiR-like"/>
</dbReference>
<sequence length="291" mass="33347">MLLQEKMKMIKFSPNEKIVIKFILEKQELIANYSTIMIADETYTSPSILIRIAKKLNFRGWIEFKTAFLEETAYLRTNFQDIDANAPFSKSDSFVNIASKIAQLKMESAKDTLSLVQRESLQKAISIMKNHDEIKVFGLSNVIFLGEEFVYKLRHIQKKAEIFPIQNTMFQEAVMTTSKACAICISYTGESEPLLETIRLLKQNGVPIIAVTSIGDNSLTRLAEVTLHITTREKSFTKIAGFSSLESISLVLDILYSCYFATEYDKHYDYKINLARMTESRQINNQIIRDD</sequence>
<dbReference type="Gene3D" id="3.40.50.10490">
    <property type="entry name" value="Glucose-6-phosphate isomerase like protein, domain 1"/>
    <property type="match status" value="1"/>
</dbReference>
<dbReference type="Pfam" id="PF01418">
    <property type="entry name" value="HTH_6"/>
    <property type="match status" value="1"/>
</dbReference>
<dbReference type="SUPFAM" id="SSF53697">
    <property type="entry name" value="SIS domain"/>
    <property type="match status" value="1"/>
</dbReference>
<reference evidence="7" key="1">
    <citation type="journal article" date="2019" name="Int. J. Syst. Evol. Microbiol.">
        <title>The Global Catalogue of Microorganisms (GCM) 10K type strain sequencing project: providing services to taxonomists for standard genome sequencing and annotation.</title>
        <authorList>
            <consortium name="The Broad Institute Genomics Platform"/>
            <consortium name="The Broad Institute Genome Sequencing Center for Infectious Disease"/>
            <person name="Wu L."/>
            <person name="Ma J."/>
        </authorList>
    </citation>
    <scope>NUCLEOTIDE SEQUENCE [LARGE SCALE GENOMIC DNA]</scope>
    <source>
        <strain evidence="7">CGMCC 1.7693</strain>
    </source>
</reference>
<dbReference type="EMBL" id="BMLW01000005">
    <property type="protein sequence ID" value="GGP10591.1"/>
    <property type="molecule type" value="Genomic_DNA"/>
</dbReference>
<feature type="domain" description="SIS" evidence="5">
    <location>
        <begin position="124"/>
        <end position="265"/>
    </location>
</feature>
<accession>A0ABQ2NU36</accession>
<dbReference type="Proteomes" id="UP000641206">
    <property type="component" value="Unassembled WGS sequence"/>
</dbReference>
<keyword evidence="7" id="KW-1185">Reference proteome</keyword>
<dbReference type="InterPro" id="IPR035472">
    <property type="entry name" value="RpiR-like_SIS"/>
</dbReference>
<dbReference type="InterPro" id="IPR036388">
    <property type="entry name" value="WH-like_DNA-bd_sf"/>
</dbReference>
<evidence type="ECO:0000256" key="3">
    <source>
        <dbReference type="ARBA" id="ARBA00023163"/>
    </source>
</evidence>
<evidence type="ECO:0000256" key="1">
    <source>
        <dbReference type="ARBA" id="ARBA00023015"/>
    </source>
</evidence>
<dbReference type="SUPFAM" id="SSF46689">
    <property type="entry name" value="Homeodomain-like"/>
    <property type="match status" value="1"/>
</dbReference>
<organism evidence="6 7">
    <name type="scientific">Oceanobacillus neutriphilus</name>
    <dbReference type="NCBI Taxonomy" id="531815"/>
    <lineage>
        <taxon>Bacteria</taxon>
        <taxon>Bacillati</taxon>
        <taxon>Bacillota</taxon>
        <taxon>Bacilli</taxon>
        <taxon>Bacillales</taxon>
        <taxon>Bacillaceae</taxon>
        <taxon>Oceanobacillus</taxon>
    </lineage>
</organism>
<keyword evidence="2" id="KW-0238">DNA-binding</keyword>
<dbReference type="PROSITE" id="PS51464">
    <property type="entry name" value="SIS"/>
    <property type="match status" value="1"/>
</dbReference>
<evidence type="ECO:0000259" key="5">
    <source>
        <dbReference type="PROSITE" id="PS51464"/>
    </source>
</evidence>
<dbReference type="CDD" id="cd05013">
    <property type="entry name" value="SIS_RpiR"/>
    <property type="match status" value="1"/>
</dbReference>
<dbReference type="InterPro" id="IPR009057">
    <property type="entry name" value="Homeodomain-like_sf"/>
</dbReference>
<dbReference type="Gene3D" id="1.10.10.10">
    <property type="entry name" value="Winged helix-like DNA-binding domain superfamily/Winged helix DNA-binding domain"/>
    <property type="match status" value="1"/>
</dbReference>
<evidence type="ECO:0000256" key="2">
    <source>
        <dbReference type="ARBA" id="ARBA00023125"/>
    </source>
</evidence>
<dbReference type="InterPro" id="IPR046348">
    <property type="entry name" value="SIS_dom_sf"/>
</dbReference>
<keyword evidence="1" id="KW-0805">Transcription regulation</keyword>
<keyword evidence="3" id="KW-0804">Transcription</keyword>
<evidence type="ECO:0000313" key="6">
    <source>
        <dbReference type="EMBL" id="GGP10591.1"/>
    </source>
</evidence>
<comment type="caution">
    <text evidence="6">The sequence shown here is derived from an EMBL/GenBank/DDBJ whole genome shotgun (WGS) entry which is preliminary data.</text>
</comment>
<gene>
    <name evidence="6" type="primary">glvR</name>
    <name evidence="6" type="ORF">GCM10011346_19330</name>
</gene>
<dbReference type="InterPro" id="IPR001347">
    <property type="entry name" value="SIS_dom"/>
</dbReference>
<dbReference type="RefSeq" id="WP_188734235.1">
    <property type="nucleotide sequence ID" value="NZ_BMLW01000005.1"/>
</dbReference>
<evidence type="ECO:0000259" key="4">
    <source>
        <dbReference type="PROSITE" id="PS51071"/>
    </source>
</evidence>
<protein>
    <submittedName>
        <fullName evidence="6">RpiR family transcriptional regulator</fullName>
    </submittedName>
</protein>
<feature type="domain" description="HTH rpiR-type" evidence="4">
    <location>
        <begin position="1"/>
        <end position="75"/>
    </location>
</feature>
<dbReference type="Pfam" id="PF01380">
    <property type="entry name" value="SIS"/>
    <property type="match status" value="1"/>
</dbReference>
<dbReference type="PANTHER" id="PTHR30514:SF10">
    <property type="entry name" value="MURR_RPIR FAMILY TRANSCRIPTIONAL REGULATOR"/>
    <property type="match status" value="1"/>
</dbReference>
<name>A0ABQ2NU36_9BACI</name>
<evidence type="ECO:0000313" key="7">
    <source>
        <dbReference type="Proteomes" id="UP000641206"/>
    </source>
</evidence>
<dbReference type="InterPro" id="IPR000281">
    <property type="entry name" value="HTH_RpiR"/>
</dbReference>
<dbReference type="PANTHER" id="PTHR30514">
    <property type="entry name" value="GLUCOKINASE"/>
    <property type="match status" value="1"/>
</dbReference>
<dbReference type="PROSITE" id="PS51071">
    <property type="entry name" value="HTH_RPIR"/>
    <property type="match status" value="1"/>
</dbReference>
<proteinExistence type="predicted"/>